<gene>
    <name evidence="2" type="ORF">F5X71_00985</name>
</gene>
<keyword evidence="1" id="KW-1133">Transmembrane helix</keyword>
<protein>
    <submittedName>
        <fullName evidence="2">Uncharacterized protein</fullName>
    </submittedName>
</protein>
<dbReference type="Proteomes" id="UP000501705">
    <property type="component" value="Chromosome"/>
</dbReference>
<proteinExistence type="predicted"/>
<dbReference type="RefSeq" id="WP_167460241.1">
    <property type="nucleotide sequence ID" value="NZ_CP046171.1"/>
</dbReference>
<organism evidence="2 3">
    <name type="scientific">Nocardia brasiliensis</name>
    <dbReference type="NCBI Taxonomy" id="37326"/>
    <lineage>
        <taxon>Bacteria</taxon>
        <taxon>Bacillati</taxon>
        <taxon>Actinomycetota</taxon>
        <taxon>Actinomycetes</taxon>
        <taxon>Mycobacteriales</taxon>
        <taxon>Nocardiaceae</taxon>
        <taxon>Nocardia</taxon>
    </lineage>
</organism>
<feature type="transmembrane region" description="Helical" evidence="1">
    <location>
        <begin position="54"/>
        <end position="77"/>
    </location>
</feature>
<evidence type="ECO:0000313" key="2">
    <source>
        <dbReference type="EMBL" id="QIS01090.1"/>
    </source>
</evidence>
<accession>A0A6G9XJQ7</accession>
<evidence type="ECO:0000256" key="1">
    <source>
        <dbReference type="SAM" id="Phobius"/>
    </source>
</evidence>
<evidence type="ECO:0000313" key="3">
    <source>
        <dbReference type="Proteomes" id="UP000501705"/>
    </source>
</evidence>
<sequence>MTDAGPQARPAEPSGVLATVAGVLAIGIALFNLWGARTVLNAQLHQSPHIDNALAVFSLLGAVLAALALGYGALLLLRRDETGRHILVVTSGVLTVAALAALVVSLTGYQPDYALDWLPTQSRVFETVDALFGGLVGSMTALVHREWPAALAATALPLALFLLASARHTTNWVEHTPSRPAPRTEALDA</sequence>
<keyword evidence="1" id="KW-0472">Membrane</keyword>
<dbReference type="EMBL" id="CP046171">
    <property type="protein sequence ID" value="QIS01090.1"/>
    <property type="molecule type" value="Genomic_DNA"/>
</dbReference>
<dbReference type="AlphaFoldDB" id="A0A6G9XJQ7"/>
<feature type="transmembrane region" description="Helical" evidence="1">
    <location>
        <begin position="16"/>
        <end position="34"/>
    </location>
</feature>
<reference evidence="2 3" key="1">
    <citation type="journal article" date="2019" name="ACS Chem. Biol.">
        <title>Identification and Mobilization of a Cryptic Antibiotic Biosynthesis Gene Locus from a Human-Pathogenic Nocardia Isolate.</title>
        <authorList>
            <person name="Herisse M."/>
            <person name="Ishida K."/>
            <person name="Porter J.L."/>
            <person name="Howden B."/>
            <person name="Hertweck C."/>
            <person name="Stinear T.P."/>
            <person name="Pidot S.J."/>
        </authorList>
    </citation>
    <scope>NUCLEOTIDE SEQUENCE [LARGE SCALE GENOMIC DNA]</scope>
    <source>
        <strain evidence="2 3">AUSMDU00024985</strain>
    </source>
</reference>
<feature type="transmembrane region" description="Helical" evidence="1">
    <location>
        <begin position="86"/>
        <end position="109"/>
    </location>
</feature>
<keyword evidence="1" id="KW-0812">Transmembrane</keyword>
<feature type="transmembrane region" description="Helical" evidence="1">
    <location>
        <begin position="147"/>
        <end position="166"/>
    </location>
</feature>
<name>A0A6G9XJQ7_NOCBR</name>